<comment type="caution">
    <text evidence="1">The sequence shown here is derived from an EMBL/GenBank/DDBJ whole genome shotgun (WGS) entry which is preliminary data.</text>
</comment>
<dbReference type="Proteomes" id="UP001139028">
    <property type="component" value="Unassembled WGS sequence"/>
</dbReference>
<dbReference type="RefSeq" id="WP_252464286.1">
    <property type="nucleotide sequence ID" value="NZ_JALBWM010000005.1"/>
</dbReference>
<accession>A0A9X2J329</accession>
<dbReference type="Pfam" id="PF11994">
    <property type="entry name" value="DUF3489"/>
    <property type="match status" value="1"/>
</dbReference>
<dbReference type="AlphaFoldDB" id="A0A9X2J329"/>
<organism evidence="1 2">
    <name type="scientific">Microbulbifer okhotskensis</name>
    <dbReference type="NCBI Taxonomy" id="2926617"/>
    <lineage>
        <taxon>Bacteria</taxon>
        <taxon>Pseudomonadati</taxon>
        <taxon>Pseudomonadota</taxon>
        <taxon>Gammaproteobacteria</taxon>
        <taxon>Cellvibrionales</taxon>
        <taxon>Microbulbiferaceae</taxon>
        <taxon>Microbulbifer</taxon>
    </lineage>
</organism>
<evidence type="ECO:0000313" key="1">
    <source>
        <dbReference type="EMBL" id="MCO1333117.1"/>
    </source>
</evidence>
<sequence length="151" mass="16937">MTKLTDTQITILEAASKRLDNNIEPLPSNINAGIKPRVIQGLLKRELITQFENGYIINAQGFDAIGRPAPTKTEPSQPVTLREGTKQARMIALMQRPEGASIEEICTETSWQKHTVRGVFSNTLKKRLGLTVTSYKDDDQQRRYQIQGDAL</sequence>
<evidence type="ECO:0000313" key="2">
    <source>
        <dbReference type="Proteomes" id="UP001139028"/>
    </source>
</evidence>
<dbReference type="InterPro" id="IPR021880">
    <property type="entry name" value="DUF3489"/>
</dbReference>
<gene>
    <name evidence="1" type="ORF">MO867_02070</name>
</gene>
<reference evidence="1" key="1">
    <citation type="journal article" date="2022" name="Arch. Microbiol.">
        <title>Microbulbifer okhotskensis sp. nov., isolated from a deep bottom sediment of the Okhotsk Sea.</title>
        <authorList>
            <person name="Romanenko L."/>
            <person name="Kurilenko V."/>
            <person name="Otstavnykh N."/>
            <person name="Velansky P."/>
            <person name="Isaeva M."/>
            <person name="Mikhailov V."/>
        </authorList>
    </citation>
    <scope>NUCLEOTIDE SEQUENCE</scope>
    <source>
        <strain evidence="1">OS29</strain>
    </source>
</reference>
<dbReference type="EMBL" id="JALBWM010000005">
    <property type="protein sequence ID" value="MCO1333117.1"/>
    <property type="molecule type" value="Genomic_DNA"/>
</dbReference>
<protein>
    <submittedName>
        <fullName evidence="1">DUF3489 domain-containing protein</fullName>
    </submittedName>
</protein>
<proteinExistence type="predicted"/>
<name>A0A9X2J329_9GAMM</name>
<keyword evidence="2" id="KW-1185">Reference proteome</keyword>